<dbReference type="eggNOG" id="COG0326">
    <property type="taxonomic scope" value="Bacteria"/>
</dbReference>
<accession>F9UI83</accession>
<reference evidence="5 6" key="1">
    <citation type="submission" date="2011-06" db="EMBL/GenBank/DDBJ databases">
        <title>The draft genome of Thiocapsa marina 5811.</title>
        <authorList>
            <consortium name="US DOE Joint Genome Institute (JGI-PGF)"/>
            <person name="Lucas S."/>
            <person name="Han J."/>
            <person name="Cheng J.-F."/>
            <person name="Goodwin L."/>
            <person name="Pitluck S."/>
            <person name="Peters L."/>
            <person name="Land M.L."/>
            <person name="Hauser L."/>
            <person name="Vogl K."/>
            <person name="Liu Z."/>
            <person name="Imhoff J."/>
            <person name="Thiel V."/>
            <person name="Frigaard N.-U."/>
            <person name="Bryant D."/>
            <person name="Woyke T.J."/>
        </authorList>
    </citation>
    <scope>NUCLEOTIDE SEQUENCE [LARGE SCALE GENOMIC DNA]</scope>
    <source>
        <strain evidence="5 6">5811</strain>
    </source>
</reference>
<evidence type="ECO:0008006" key="7">
    <source>
        <dbReference type="Google" id="ProtNLM"/>
    </source>
</evidence>
<dbReference type="SUPFAM" id="SSF55874">
    <property type="entry name" value="ATPase domain of HSP90 chaperone/DNA topoisomerase II/histidine kinase"/>
    <property type="match status" value="1"/>
</dbReference>
<dbReference type="InterPro" id="IPR001404">
    <property type="entry name" value="Hsp90_fam"/>
</dbReference>
<dbReference type="STRING" id="768671.ThimaDRAFT_4636"/>
<dbReference type="Proteomes" id="UP000005459">
    <property type="component" value="Unassembled WGS sequence"/>
</dbReference>
<gene>
    <name evidence="5" type="ORF">ThimaDRAFT_4636</name>
</gene>
<evidence type="ECO:0000256" key="3">
    <source>
        <dbReference type="ARBA" id="ARBA00022840"/>
    </source>
</evidence>
<evidence type="ECO:0000256" key="1">
    <source>
        <dbReference type="ARBA" id="ARBA00008239"/>
    </source>
</evidence>
<dbReference type="GO" id="GO:0140662">
    <property type="term" value="F:ATP-dependent protein folding chaperone"/>
    <property type="evidence" value="ECO:0007669"/>
    <property type="project" value="InterPro"/>
</dbReference>
<evidence type="ECO:0000313" key="5">
    <source>
        <dbReference type="EMBL" id="EGV16088.1"/>
    </source>
</evidence>
<dbReference type="GO" id="GO:0051082">
    <property type="term" value="F:unfolded protein binding"/>
    <property type="evidence" value="ECO:0007669"/>
    <property type="project" value="InterPro"/>
</dbReference>
<keyword evidence="2" id="KW-0547">Nucleotide-binding</keyword>
<dbReference type="EMBL" id="AFWV01000023">
    <property type="protein sequence ID" value="EGV16088.1"/>
    <property type="molecule type" value="Genomic_DNA"/>
</dbReference>
<organism evidence="5 6">
    <name type="scientific">Thiocapsa marina 5811</name>
    <dbReference type="NCBI Taxonomy" id="768671"/>
    <lineage>
        <taxon>Bacteria</taxon>
        <taxon>Pseudomonadati</taxon>
        <taxon>Pseudomonadota</taxon>
        <taxon>Gammaproteobacteria</taxon>
        <taxon>Chromatiales</taxon>
        <taxon>Chromatiaceae</taxon>
        <taxon>Thiocapsa</taxon>
    </lineage>
</organism>
<evidence type="ECO:0000256" key="4">
    <source>
        <dbReference type="ARBA" id="ARBA00023186"/>
    </source>
</evidence>
<dbReference type="OrthoDB" id="9816482at2"/>
<keyword evidence="4" id="KW-0143">Chaperone</keyword>
<dbReference type="GO" id="GO:0005524">
    <property type="term" value="F:ATP binding"/>
    <property type="evidence" value="ECO:0007669"/>
    <property type="project" value="UniProtKB-KW"/>
</dbReference>
<evidence type="ECO:0000256" key="2">
    <source>
        <dbReference type="ARBA" id="ARBA00022741"/>
    </source>
</evidence>
<dbReference type="AlphaFoldDB" id="F9UI83"/>
<sequence>MTGGSSFKVGIEFESVLRAISKQIYETPMAFIRENVQNAVDAIRIQALREDVDPRDNRYRIDVTVDDRKLIVCDNGIGMSETDLQNFFWTIGASGKRTGEAVQAGCVGMFGIGGFANFGVCDRLEVISQVQEAEHGTYTSLSQDDIKAAGIAIPSVTVRPSDEAAPRGTIVVGHLREPPDVEQLQRYLKDFVRFVPIMIAFNGKKISQTCLSDLDDRENLMEIGVGIKTWREGNLTITGRLFEDRGHTLIAGIHGLAIGDEAINLTGQIRFENGAIDVFKRGFKLCATQIGTTIGVSGRLDGDRFVPTAGRDSLDGTTTSLLGQILALLERVAVDAVLDSPERIAQHTRIFRYVVKRGMIGKLDNVRVRLADATEIALESIKRRATQGGVGVYFGTTQKQALNQIMQAQGHIVVLLSSDQHRRNAEKSYLQQFCGAKPFDGIIDCIEHYERLTRFERVFLSELEMTIAKSYEVHNFRLVSGKLTEDIPVFVKEHGGGQAIDIFVDVRHQEIAKLEDLGFSQLLYSLIASFCREYLGPSLKKWSPRFFGDGALNLEMLAKRRSELWILLKDDIGTVRKGGRRQVVTRSDVQVINVGGGGAQVQADAQPERKNPRILQIIDETGQTGRAGFYIRLPESAYKAYGDILPECESRGIVWAGNKILYVASDTVSASFQYEIRLDEIVTTTVEGAPRAEGAQPFDRPLQEMYGGLYFPIPEQLEPYLVPKGNVELRLELHCDWIDMRTAKHWMPKESDSTDIGPR</sequence>
<dbReference type="Gene3D" id="3.30.565.10">
    <property type="entry name" value="Histidine kinase-like ATPase, C-terminal domain"/>
    <property type="match status" value="1"/>
</dbReference>
<proteinExistence type="inferred from homology"/>
<name>F9UI83_9GAMM</name>
<comment type="similarity">
    <text evidence="1">Belongs to the heat shock protein 90 family.</text>
</comment>
<keyword evidence="6" id="KW-1185">Reference proteome</keyword>
<keyword evidence="3" id="KW-0067">ATP-binding</keyword>
<dbReference type="RefSeq" id="WP_007195507.1">
    <property type="nucleotide sequence ID" value="NZ_AFWV01000023.1"/>
</dbReference>
<dbReference type="GO" id="GO:0016887">
    <property type="term" value="F:ATP hydrolysis activity"/>
    <property type="evidence" value="ECO:0007669"/>
    <property type="project" value="InterPro"/>
</dbReference>
<dbReference type="PANTHER" id="PTHR11528">
    <property type="entry name" value="HEAT SHOCK PROTEIN 90 FAMILY MEMBER"/>
    <property type="match status" value="1"/>
</dbReference>
<dbReference type="Pfam" id="PF13589">
    <property type="entry name" value="HATPase_c_3"/>
    <property type="match status" value="1"/>
</dbReference>
<dbReference type="InterPro" id="IPR036890">
    <property type="entry name" value="HATPase_C_sf"/>
</dbReference>
<protein>
    <recommendedName>
        <fullName evidence="7">ATP-binding region ATPase domain protein</fullName>
    </recommendedName>
</protein>
<evidence type="ECO:0000313" key="6">
    <source>
        <dbReference type="Proteomes" id="UP000005459"/>
    </source>
</evidence>